<comment type="cofactor">
    <cofactor evidence="2">
        <name>Mg(2+)</name>
        <dbReference type="ChEBI" id="CHEBI:18420"/>
    </cofactor>
</comment>
<comment type="caution">
    <text evidence="10">The sequence shown here is derived from an EMBL/GenBank/DDBJ whole genome shotgun (WGS) entry which is preliminary data.</text>
</comment>
<evidence type="ECO:0000256" key="6">
    <source>
        <dbReference type="ARBA" id="ARBA00022670"/>
    </source>
</evidence>
<evidence type="ECO:0000256" key="8">
    <source>
        <dbReference type="ARBA" id="ARBA00022801"/>
    </source>
</evidence>
<evidence type="ECO:0000256" key="1">
    <source>
        <dbReference type="ARBA" id="ARBA00001941"/>
    </source>
</evidence>
<dbReference type="PRINTS" id="PR00919">
    <property type="entry name" value="THERMOPTASE"/>
</dbReference>
<name>A0ABT8K449_9MICC</name>
<dbReference type="Pfam" id="PF02073">
    <property type="entry name" value="Peptidase_M29"/>
    <property type="match status" value="1"/>
</dbReference>
<dbReference type="InterPro" id="IPR000787">
    <property type="entry name" value="Peptidase_M29"/>
</dbReference>
<evidence type="ECO:0000256" key="2">
    <source>
        <dbReference type="ARBA" id="ARBA00001946"/>
    </source>
</evidence>
<evidence type="ECO:0000256" key="7">
    <source>
        <dbReference type="ARBA" id="ARBA00022723"/>
    </source>
</evidence>
<keyword evidence="8 10" id="KW-0378">Hydrolase</keyword>
<keyword evidence="9" id="KW-0482">Metalloprotease</keyword>
<comment type="cofactor">
    <cofactor evidence="1">
        <name>Co(2+)</name>
        <dbReference type="ChEBI" id="CHEBI:48828"/>
    </cofactor>
</comment>
<evidence type="ECO:0000256" key="4">
    <source>
        <dbReference type="ARBA" id="ARBA00008236"/>
    </source>
</evidence>
<dbReference type="SUPFAM" id="SSF144052">
    <property type="entry name" value="Thermophilic metalloprotease-like"/>
    <property type="match status" value="1"/>
</dbReference>
<keyword evidence="6" id="KW-0645">Protease</keyword>
<proteinExistence type="inferred from homology"/>
<dbReference type="PANTHER" id="PTHR34448:SF1">
    <property type="entry name" value="BLL6088 PROTEIN"/>
    <property type="match status" value="1"/>
</dbReference>
<dbReference type="InterPro" id="IPR035097">
    <property type="entry name" value="M29_N-terminal"/>
</dbReference>
<comment type="cofactor">
    <cofactor evidence="3">
        <name>Zn(2+)</name>
        <dbReference type="ChEBI" id="CHEBI:29105"/>
    </cofactor>
</comment>
<evidence type="ECO:0000256" key="5">
    <source>
        <dbReference type="ARBA" id="ARBA00022438"/>
    </source>
</evidence>
<keyword evidence="11" id="KW-1185">Reference proteome</keyword>
<evidence type="ECO:0000313" key="11">
    <source>
        <dbReference type="Proteomes" id="UP001174209"/>
    </source>
</evidence>
<gene>
    <name evidence="10" type="ORF">P5G52_15220</name>
</gene>
<dbReference type="GO" id="GO:0004177">
    <property type="term" value="F:aminopeptidase activity"/>
    <property type="evidence" value="ECO:0007669"/>
    <property type="project" value="UniProtKB-KW"/>
</dbReference>
<keyword evidence="5 10" id="KW-0031">Aminopeptidase</keyword>
<organism evidence="10 11">
    <name type="scientific">Arthrobacter burdickii</name>
    <dbReference type="NCBI Taxonomy" id="3035920"/>
    <lineage>
        <taxon>Bacteria</taxon>
        <taxon>Bacillati</taxon>
        <taxon>Actinomycetota</taxon>
        <taxon>Actinomycetes</taxon>
        <taxon>Micrococcales</taxon>
        <taxon>Micrococcaceae</taxon>
        <taxon>Arthrobacter</taxon>
    </lineage>
</organism>
<dbReference type="RefSeq" id="WP_301229056.1">
    <property type="nucleotide sequence ID" value="NZ_JAROCG010000002.1"/>
</dbReference>
<evidence type="ECO:0000313" key="10">
    <source>
        <dbReference type="EMBL" id="MDN4612216.1"/>
    </source>
</evidence>
<accession>A0ABT8K449</accession>
<evidence type="ECO:0000256" key="3">
    <source>
        <dbReference type="ARBA" id="ARBA00001947"/>
    </source>
</evidence>
<comment type="similarity">
    <text evidence="4">Belongs to the peptidase M29 family.</text>
</comment>
<sequence length="368" mass="39541">MTADHRWALLAAQVAGGTGVRHGSRVSVFMTDPQVMPAVEAFVEECYRLGACPQVLATDERFDRIAVAHAPVDMLSAPAPLELASMHWADVHVSFRGMVAPTGDDVDEVRLAAQRRGKGLVSTARWEETAWSLVRVPTPEWAELIGVGYVGLLDEFFAGCLAPWSELRARWDMLCAALGQEDTVRVVAGDTDLTFRTRGRTWISFAGEANLPDGEIATAPLDDGVDGHIRFPGTFWFAGSPITELELRFEGGTVVEASAARGEGFVRELLDTDAGSRRVGELGIGTNPGMTTATGDLLIDEKILGTMHLALGRAYPDCGGINQSSLHWDIVKDLRKPGSFLSAGDHALIADGEVTGLLAEHTRPATLP</sequence>
<evidence type="ECO:0000256" key="9">
    <source>
        <dbReference type="ARBA" id="ARBA00023049"/>
    </source>
</evidence>
<protein>
    <submittedName>
        <fullName evidence="10">Aminopeptidase</fullName>
        <ecNumber evidence="10">3.4.11.-</ecNumber>
    </submittedName>
</protein>
<reference evidence="10" key="1">
    <citation type="submission" date="2023-06" db="EMBL/GenBank/DDBJ databases">
        <title>MT1 and MT2 Draft Genomes of Novel Species.</title>
        <authorList>
            <person name="Venkateswaran K."/>
        </authorList>
    </citation>
    <scope>NUCLEOTIDE SEQUENCE</scope>
    <source>
        <strain evidence="10">IIF3SC-B10</strain>
    </source>
</reference>
<dbReference type="EC" id="3.4.11.-" evidence="10"/>
<keyword evidence="7" id="KW-0479">Metal-binding</keyword>
<dbReference type="InterPro" id="IPR052170">
    <property type="entry name" value="M29_Exopeptidase"/>
</dbReference>
<dbReference type="EMBL" id="JAROCG010000002">
    <property type="protein sequence ID" value="MDN4612216.1"/>
    <property type="molecule type" value="Genomic_DNA"/>
</dbReference>
<dbReference type="Gene3D" id="3.40.1830.10">
    <property type="entry name" value="Thermophilic metalloprotease (M29)"/>
    <property type="match status" value="1"/>
</dbReference>
<dbReference type="Proteomes" id="UP001174209">
    <property type="component" value="Unassembled WGS sequence"/>
</dbReference>
<dbReference type="PANTHER" id="PTHR34448">
    <property type="entry name" value="AMINOPEPTIDASE"/>
    <property type="match status" value="1"/>
</dbReference>